<proteinExistence type="predicted"/>
<protein>
    <submittedName>
        <fullName evidence="1">Uncharacterized protein</fullName>
    </submittedName>
</protein>
<name>A0A182FSH8_ANOAL</name>
<sequence length="15" mass="1710">MASRVVAKFISRTDE</sequence>
<evidence type="ECO:0000313" key="2">
    <source>
        <dbReference type="Proteomes" id="UP000069272"/>
    </source>
</evidence>
<evidence type="ECO:0000313" key="1">
    <source>
        <dbReference type="EnsemblMetazoa" id="AALB009507-PA"/>
    </source>
</evidence>
<keyword evidence="2" id="KW-1185">Reference proteome</keyword>
<organism evidence="1 2">
    <name type="scientific">Anopheles albimanus</name>
    <name type="common">New world malaria mosquito</name>
    <dbReference type="NCBI Taxonomy" id="7167"/>
    <lineage>
        <taxon>Eukaryota</taxon>
        <taxon>Metazoa</taxon>
        <taxon>Ecdysozoa</taxon>
        <taxon>Arthropoda</taxon>
        <taxon>Hexapoda</taxon>
        <taxon>Insecta</taxon>
        <taxon>Pterygota</taxon>
        <taxon>Neoptera</taxon>
        <taxon>Endopterygota</taxon>
        <taxon>Diptera</taxon>
        <taxon>Nematocera</taxon>
        <taxon>Culicoidea</taxon>
        <taxon>Culicidae</taxon>
        <taxon>Anophelinae</taxon>
        <taxon>Anopheles</taxon>
    </lineage>
</organism>
<accession>A0A182FSH8</accession>
<dbReference type="VEuPathDB" id="VectorBase:AALB009507"/>
<dbReference type="EnsemblMetazoa" id="AALB009507-RA">
    <property type="protein sequence ID" value="AALB009507-PA"/>
    <property type="gene ID" value="AALB009507"/>
</dbReference>
<reference evidence="1 2" key="1">
    <citation type="journal article" date="2017" name="G3 (Bethesda)">
        <title>The Physical Genome Mapping of Anopheles albimanus Corrected Scaffold Misassemblies and Identified Interarm Rearrangements in Genus Anopheles.</title>
        <authorList>
            <person name="Artemov G.N."/>
            <person name="Peery A.N."/>
            <person name="Jiang X."/>
            <person name="Tu Z."/>
            <person name="Stegniy V.N."/>
            <person name="Sharakhova M.V."/>
            <person name="Sharakhov I.V."/>
        </authorList>
    </citation>
    <scope>NUCLEOTIDE SEQUENCE [LARGE SCALE GENOMIC DNA]</scope>
    <source>
        <strain evidence="1 2">ALBI9_A</strain>
    </source>
</reference>
<reference evidence="1" key="2">
    <citation type="submission" date="2022-08" db="UniProtKB">
        <authorList>
            <consortium name="EnsemblMetazoa"/>
        </authorList>
    </citation>
    <scope>IDENTIFICATION</scope>
    <source>
        <strain evidence="1">STECLA/ALBI9_A</strain>
    </source>
</reference>
<dbReference type="Proteomes" id="UP000069272">
    <property type="component" value="Chromosome 2R"/>
</dbReference>